<evidence type="ECO:0000259" key="2">
    <source>
        <dbReference type="Pfam" id="PF00561"/>
    </source>
</evidence>
<proteinExistence type="predicted"/>
<sequence length="264" mass="29167">MRKLGFLFLFIHLIVSKQLATAQTNYLTSFDGVKIAYSIEGKGAPILLIHGFIQNGKSWHKTELKKALLANGYQVIIPDLRGNGDSDKPQKDESYADDVEVKDLILLMDNLKIRKYSAVGYSRGSIVLAKLLIQDNRITKAVLGGMGIDFTDPNWDRKHMFAAAFAGKVNELTEGAVAYATSINADFRSLHLQQKFQPVTTVSELAELKLNVLVIAGDEDLENGDPEELQKAIPGAVLKLVLGNHNETYKTVAFSKEVADFIED</sequence>
<reference evidence="3 4" key="1">
    <citation type="submission" date="2023-09" db="EMBL/GenBank/DDBJ databases">
        <authorList>
            <person name="Rey-Velasco X."/>
        </authorList>
    </citation>
    <scope>NUCLEOTIDE SEQUENCE [LARGE SCALE GENOMIC DNA]</scope>
    <source>
        <strain evidence="3 4">F388</strain>
    </source>
</reference>
<protein>
    <submittedName>
        <fullName evidence="3">Alpha/beta fold hydrolase</fullName>
    </submittedName>
</protein>
<organism evidence="3 4">
    <name type="scientific">Croceitalea rosinachiae</name>
    <dbReference type="NCBI Taxonomy" id="3075596"/>
    <lineage>
        <taxon>Bacteria</taxon>
        <taxon>Pseudomonadati</taxon>
        <taxon>Bacteroidota</taxon>
        <taxon>Flavobacteriia</taxon>
        <taxon>Flavobacteriales</taxon>
        <taxon>Flavobacteriaceae</taxon>
        <taxon>Croceitalea</taxon>
    </lineage>
</organism>
<keyword evidence="3" id="KW-0378">Hydrolase</keyword>
<dbReference type="InterPro" id="IPR000073">
    <property type="entry name" value="AB_hydrolase_1"/>
</dbReference>
<evidence type="ECO:0000313" key="4">
    <source>
        <dbReference type="Proteomes" id="UP001255246"/>
    </source>
</evidence>
<evidence type="ECO:0000313" key="3">
    <source>
        <dbReference type="EMBL" id="MDT0607219.1"/>
    </source>
</evidence>
<dbReference type="EMBL" id="JAVRHR010000002">
    <property type="protein sequence ID" value="MDT0607219.1"/>
    <property type="molecule type" value="Genomic_DNA"/>
</dbReference>
<dbReference type="PANTHER" id="PTHR43798">
    <property type="entry name" value="MONOACYLGLYCEROL LIPASE"/>
    <property type="match status" value="1"/>
</dbReference>
<dbReference type="GO" id="GO:0016787">
    <property type="term" value="F:hydrolase activity"/>
    <property type="evidence" value="ECO:0007669"/>
    <property type="project" value="UniProtKB-KW"/>
</dbReference>
<dbReference type="InterPro" id="IPR050266">
    <property type="entry name" value="AB_hydrolase_sf"/>
</dbReference>
<gene>
    <name evidence="3" type="ORF">RM706_09270</name>
</gene>
<keyword evidence="4" id="KW-1185">Reference proteome</keyword>
<dbReference type="Gene3D" id="3.40.50.1820">
    <property type="entry name" value="alpha/beta hydrolase"/>
    <property type="match status" value="1"/>
</dbReference>
<comment type="caution">
    <text evidence="3">The sequence shown here is derived from an EMBL/GenBank/DDBJ whole genome shotgun (WGS) entry which is preliminary data.</text>
</comment>
<name>A0ABU3AAM2_9FLAO</name>
<evidence type="ECO:0000256" key="1">
    <source>
        <dbReference type="SAM" id="SignalP"/>
    </source>
</evidence>
<dbReference type="Proteomes" id="UP001255246">
    <property type="component" value="Unassembled WGS sequence"/>
</dbReference>
<feature type="signal peptide" evidence="1">
    <location>
        <begin position="1"/>
        <end position="22"/>
    </location>
</feature>
<keyword evidence="1" id="KW-0732">Signal</keyword>
<dbReference type="RefSeq" id="WP_311350779.1">
    <property type="nucleotide sequence ID" value="NZ_JAVRHR010000002.1"/>
</dbReference>
<dbReference type="Pfam" id="PF00561">
    <property type="entry name" value="Abhydrolase_1"/>
    <property type="match status" value="1"/>
</dbReference>
<accession>A0ABU3AAM2</accession>
<dbReference type="InterPro" id="IPR029058">
    <property type="entry name" value="AB_hydrolase_fold"/>
</dbReference>
<feature type="domain" description="AB hydrolase-1" evidence="2">
    <location>
        <begin position="45"/>
        <end position="145"/>
    </location>
</feature>
<dbReference type="SUPFAM" id="SSF53474">
    <property type="entry name" value="alpha/beta-Hydrolases"/>
    <property type="match status" value="1"/>
</dbReference>
<feature type="chain" id="PRO_5047297731" evidence="1">
    <location>
        <begin position="23"/>
        <end position="264"/>
    </location>
</feature>